<organism evidence="7 8">
    <name type="scientific">Prosthecobacter vanneervenii</name>
    <dbReference type="NCBI Taxonomy" id="48466"/>
    <lineage>
        <taxon>Bacteria</taxon>
        <taxon>Pseudomonadati</taxon>
        <taxon>Verrucomicrobiota</taxon>
        <taxon>Verrucomicrobiia</taxon>
        <taxon>Verrucomicrobiales</taxon>
        <taxon>Verrucomicrobiaceae</taxon>
        <taxon>Prosthecobacter</taxon>
    </lineage>
</organism>
<dbReference type="GO" id="GO:0020037">
    <property type="term" value="F:heme binding"/>
    <property type="evidence" value="ECO:0007669"/>
    <property type="project" value="InterPro"/>
</dbReference>
<dbReference type="PANTHER" id="PTHR35008">
    <property type="entry name" value="BLL4482 PROTEIN-RELATED"/>
    <property type="match status" value="1"/>
</dbReference>
<evidence type="ECO:0000313" key="8">
    <source>
        <dbReference type="Proteomes" id="UP000590740"/>
    </source>
</evidence>
<feature type="domain" description="Cytochrome c" evidence="6">
    <location>
        <begin position="27"/>
        <end position="121"/>
    </location>
</feature>
<feature type="signal peptide" evidence="5">
    <location>
        <begin position="1"/>
        <end position="23"/>
    </location>
</feature>
<accession>A0A7W7YED2</accession>
<keyword evidence="2 4" id="KW-0479">Metal-binding</keyword>
<keyword evidence="1 4" id="KW-0349">Heme</keyword>
<comment type="caution">
    <text evidence="7">The sequence shown here is derived from an EMBL/GenBank/DDBJ whole genome shotgun (WGS) entry which is preliminary data.</text>
</comment>
<evidence type="ECO:0000313" key="7">
    <source>
        <dbReference type="EMBL" id="MBB5034642.1"/>
    </source>
</evidence>
<dbReference type="GO" id="GO:0046872">
    <property type="term" value="F:metal ion binding"/>
    <property type="evidence" value="ECO:0007669"/>
    <property type="project" value="UniProtKB-KW"/>
</dbReference>
<evidence type="ECO:0000256" key="5">
    <source>
        <dbReference type="SAM" id="SignalP"/>
    </source>
</evidence>
<dbReference type="SUPFAM" id="SSF46626">
    <property type="entry name" value="Cytochrome c"/>
    <property type="match status" value="1"/>
</dbReference>
<dbReference type="PROSITE" id="PS51007">
    <property type="entry name" value="CYTC"/>
    <property type="match status" value="1"/>
</dbReference>
<sequence>MKKLVTHLLAAACVLPLSSLVHADDSASISRGQAVYMQVCFACHQPTGMGLPPMFPALASSDWVNAKKPDRIIRMVLHGFTGPITINGKPFTSPAPLMPAQGNALNDAQIADVLTYVRNSFGNKADAVTPDQVKAIREAEKARTAMWTEAEITKIPTE</sequence>
<dbReference type="GO" id="GO:0009055">
    <property type="term" value="F:electron transfer activity"/>
    <property type="evidence" value="ECO:0007669"/>
    <property type="project" value="InterPro"/>
</dbReference>
<evidence type="ECO:0000256" key="4">
    <source>
        <dbReference type="PROSITE-ProRule" id="PRU00433"/>
    </source>
</evidence>
<name>A0A7W7YED2_9BACT</name>
<keyword evidence="5" id="KW-0732">Signal</keyword>
<keyword evidence="3 4" id="KW-0408">Iron</keyword>
<keyword evidence="8" id="KW-1185">Reference proteome</keyword>
<proteinExistence type="predicted"/>
<protein>
    <submittedName>
        <fullName evidence="7">Nitrite reductase (NO-forming)</fullName>
        <ecNumber evidence="7">1.7.2.1</ecNumber>
    </submittedName>
</protein>
<dbReference type="EMBL" id="JACHIG010000010">
    <property type="protein sequence ID" value="MBB5034642.1"/>
    <property type="molecule type" value="Genomic_DNA"/>
</dbReference>
<evidence type="ECO:0000256" key="2">
    <source>
        <dbReference type="ARBA" id="ARBA00022723"/>
    </source>
</evidence>
<dbReference type="Pfam" id="PF00034">
    <property type="entry name" value="Cytochrom_C"/>
    <property type="match status" value="1"/>
</dbReference>
<gene>
    <name evidence="7" type="ORF">HNQ65_004247</name>
</gene>
<keyword evidence="7" id="KW-0560">Oxidoreductase</keyword>
<dbReference type="EC" id="1.7.2.1" evidence="7"/>
<dbReference type="RefSeq" id="WP_184342646.1">
    <property type="nucleotide sequence ID" value="NZ_JACHIG010000010.1"/>
</dbReference>
<dbReference type="GO" id="GO:0050421">
    <property type="term" value="F:nitrite reductase (NO-forming) activity"/>
    <property type="evidence" value="ECO:0007669"/>
    <property type="project" value="UniProtKB-EC"/>
</dbReference>
<feature type="chain" id="PRO_5030594872" evidence="5">
    <location>
        <begin position="24"/>
        <end position="158"/>
    </location>
</feature>
<dbReference type="AlphaFoldDB" id="A0A7W7YED2"/>
<evidence type="ECO:0000256" key="1">
    <source>
        <dbReference type="ARBA" id="ARBA00022617"/>
    </source>
</evidence>
<dbReference type="InterPro" id="IPR009056">
    <property type="entry name" value="Cyt_c-like_dom"/>
</dbReference>
<dbReference type="Proteomes" id="UP000590740">
    <property type="component" value="Unassembled WGS sequence"/>
</dbReference>
<evidence type="ECO:0000256" key="3">
    <source>
        <dbReference type="ARBA" id="ARBA00023004"/>
    </source>
</evidence>
<dbReference type="InterPro" id="IPR036909">
    <property type="entry name" value="Cyt_c-like_dom_sf"/>
</dbReference>
<reference evidence="7 8" key="1">
    <citation type="submission" date="2020-08" db="EMBL/GenBank/DDBJ databases">
        <title>Genomic Encyclopedia of Type Strains, Phase IV (KMG-IV): sequencing the most valuable type-strain genomes for metagenomic binning, comparative biology and taxonomic classification.</title>
        <authorList>
            <person name="Goeker M."/>
        </authorList>
    </citation>
    <scope>NUCLEOTIDE SEQUENCE [LARGE SCALE GENOMIC DNA]</scope>
    <source>
        <strain evidence="7 8">DSM 12252</strain>
    </source>
</reference>
<evidence type="ECO:0000259" key="6">
    <source>
        <dbReference type="PROSITE" id="PS51007"/>
    </source>
</evidence>
<dbReference type="InterPro" id="IPR051459">
    <property type="entry name" value="Cytochrome_c-type_DH"/>
</dbReference>
<dbReference type="PANTHER" id="PTHR35008:SF8">
    <property type="entry name" value="ALCOHOL DEHYDROGENASE CYTOCHROME C SUBUNIT"/>
    <property type="match status" value="1"/>
</dbReference>
<dbReference type="Gene3D" id="1.10.760.10">
    <property type="entry name" value="Cytochrome c-like domain"/>
    <property type="match status" value="1"/>
</dbReference>